<dbReference type="SUPFAM" id="SSF55874">
    <property type="entry name" value="ATPase domain of HSP90 chaperone/DNA topoisomerase II/histidine kinase"/>
    <property type="match status" value="1"/>
</dbReference>
<proteinExistence type="predicted"/>
<evidence type="ECO:0000256" key="8">
    <source>
        <dbReference type="SAM" id="Coils"/>
    </source>
</evidence>
<comment type="subcellular location">
    <subcellularLocation>
        <location evidence="2">Cell membrane</location>
        <topology evidence="2">Multi-pass membrane protein</topology>
    </subcellularLocation>
</comment>
<dbReference type="InterPro" id="IPR048760">
    <property type="entry name" value="VP0354-like_sensor_dom"/>
</dbReference>
<dbReference type="SMART" id="SM00387">
    <property type="entry name" value="HATPase_c"/>
    <property type="match status" value="1"/>
</dbReference>
<dbReference type="Gene3D" id="3.30.450.20">
    <property type="entry name" value="PAS domain"/>
    <property type="match status" value="2"/>
</dbReference>
<protein>
    <recommendedName>
        <fullName evidence="3">histidine kinase</fullName>
        <ecNumber evidence="3">2.7.13.3</ecNumber>
    </recommendedName>
</protein>
<dbReference type="InterPro" id="IPR029151">
    <property type="entry name" value="Sensor-like_sf"/>
</dbReference>
<dbReference type="STRING" id="584787.GCA_001247655_03720"/>
<dbReference type="RefSeq" id="WP_123422105.1">
    <property type="nucleotide sequence ID" value="NZ_RJUL01000008.1"/>
</dbReference>
<feature type="domain" description="Histidine kinase" evidence="10">
    <location>
        <begin position="388"/>
        <end position="618"/>
    </location>
</feature>
<dbReference type="PROSITE" id="PS50109">
    <property type="entry name" value="HIS_KIN"/>
    <property type="match status" value="1"/>
</dbReference>
<dbReference type="InterPro" id="IPR005467">
    <property type="entry name" value="His_kinase_dom"/>
</dbReference>
<dbReference type="Gene3D" id="3.30.565.10">
    <property type="entry name" value="Histidine kinase-like ATPase, C-terminal domain"/>
    <property type="match status" value="1"/>
</dbReference>
<evidence type="ECO:0000256" key="4">
    <source>
        <dbReference type="ARBA" id="ARBA00022475"/>
    </source>
</evidence>
<dbReference type="InterPro" id="IPR004358">
    <property type="entry name" value="Sig_transdc_His_kin-like_C"/>
</dbReference>
<dbReference type="PRINTS" id="PR00344">
    <property type="entry name" value="BCTRLSENSOR"/>
</dbReference>
<keyword evidence="8" id="KW-0175">Coiled coil</keyword>
<keyword evidence="5" id="KW-0597">Phosphoprotein</keyword>
<evidence type="ECO:0000256" key="5">
    <source>
        <dbReference type="ARBA" id="ARBA00022553"/>
    </source>
</evidence>
<dbReference type="Pfam" id="PF21623">
    <property type="entry name" value="HK_sensor_dom_bact"/>
    <property type="match status" value="1"/>
</dbReference>
<dbReference type="AlphaFoldDB" id="A0A3N1NTV7"/>
<dbReference type="Proteomes" id="UP000268033">
    <property type="component" value="Unassembled WGS sequence"/>
</dbReference>
<dbReference type="InterPro" id="IPR003594">
    <property type="entry name" value="HATPase_dom"/>
</dbReference>
<feature type="coiled-coil region" evidence="8">
    <location>
        <begin position="338"/>
        <end position="372"/>
    </location>
</feature>
<comment type="caution">
    <text evidence="11">The sequence shown here is derived from an EMBL/GenBank/DDBJ whole genome shotgun (WGS) entry which is preliminary data.</text>
</comment>
<dbReference type="SUPFAM" id="SSF103190">
    <property type="entry name" value="Sensory domain-like"/>
    <property type="match status" value="2"/>
</dbReference>
<name>A0A3N1NTV7_9GAMM</name>
<keyword evidence="4" id="KW-1003">Cell membrane</keyword>
<keyword evidence="9" id="KW-0472">Membrane</keyword>
<reference evidence="11 12" key="1">
    <citation type="submission" date="2018-11" db="EMBL/GenBank/DDBJ databases">
        <title>Genomic Encyclopedia of Type Strains, Phase IV (KMG-IV): sequencing the most valuable type-strain genomes for metagenomic binning, comparative biology and taxonomic classification.</title>
        <authorList>
            <person name="Goeker M."/>
        </authorList>
    </citation>
    <scope>NUCLEOTIDE SEQUENCE [LARGE SCALE GENOMIC DNA]</scope>
    <source>
        <strain evidence="11 12">DSM 21945</strain>
    </source>
</reference>
<evidence type="ECO:0000256" key="6">
    <source>
        <dbReference type="ARBA" id="ARBA00022692"/>
    </source>
</evidence>
<gene>
    <name evidence="11" type="ORF">EDC28_1082</name>
</gene>
<evidence type="ECO:0000259" key="10">
    <source>
        <dbReference type="PROSITE" id="PS50109"/>
    </source>
</evidence>
<dbReference type="GO" id="GO:0000155">
    <property type="term" value="F:phosphorelay sensor kinase activity"/>
    <property type="evidence" value="ECO:0007669"/>
    <property type="project" value="InterPro"/>
</dbReference>
<evidence type="ECO:0000256" key="1">
    <source>
        <dbReference type="ARBA" id="ARBA00000085"/>
    </source>
</evidence>
<evidence type="ECO:0000256" key="9">
    <source>
        <dbReference type="SAM" id="Phobius"/>
    </source>
</evidence>
<dbReference type="CDD" id="cd00082">
    <property type="entry name" value="HisKA"/>
    <property type="match status" value="1"/>
</dbReference>
<keyword evidence="11" id="KW-0418">Kinase</keyword>
<keyword evidence="12" id="KW-1185">Reference proteome</keyword>
<dbReference type="InterPro" id="IPR003661">
    <property type="entry name" value="HisK_dim/P_dom"/>
</dbReference>
<dbReference type="InterPro" id="IPR036890">
    <property type="entry name" value="HATPase_C_sf"/>
</dbReference>
<evidence type="ECO:0000256" key="3">
    <source>
        <dbReference type="ARBA" id="ARBA00012438"/>
    </source>
</evidence>
<dbReference type="PANTHER" id="PTHR43547">
    <property type="entry name" value="TWO-COMPONENT HISTIDINE KINASE"/>
    <property type="match status" value="1"/>
</dbReference>
<keyword evidence="11" id="KW-0808">Transferase</keyword>
<dbReference type="GO" id="GO:0005886">
    <property type="term" value="C:plasma membrane"/>
    <property type="evidence" value="ECO:0007669"/>
    <property type="project" value="UniProtKB-SubCell"/>
</dbReference>
<dbReference type="EMBL" id="RJUL01000008">
    <property type="protein sequence ID" value="ROQ23264.1"/>
    <property type="molecule type" value="Genomic_DNA"/>
</dbReference>
<dbReference type="EC" id="2.7.13.3" evidence="3"/>
<dbReference type="Gene3D" id="1.10.287.130">
    <property type="match status" value="1"/>
</dbReference>
<feature type="transmembrane region" description="Helical" evidence="9">
    <location>
        <begin position="12"/>
        <end position="31"/>
    </location>
</feature>
<keyword evidence="7 9" id="KW-1133">Transmembrane helix</keyword>
<dbReference type="Pfam" id="PF02518">
    <property type="entry name" value="HATPase_c"/>
    <property type="match status" value="1"/>
</dbReference>
<evidence type="ECO:0000313" key="12">
    <source>
        <dbReference type="Proteomes" id="UP000268033"/>
    </source>
</evidence>
<evidence type="ECO:0000313" key="11">
    <source>
        <dbReference type="EMBL" id="ROQ23264.1"/>
    </source>
</evidence>
<evidence type="ECO:0000256" key="7">
    <source>
        <dbReference type="ARBA" id="ARBA00022989"/>
    </source>
</evidence>
<dbReference type="PANTHER" id="PTHR43547:SF2">
    <property type="entry name" value="HYBRID SIGNAL TRANSDUCTION HISTIDINE KINASE C"/>
    <property type="match status" value="1"/>
</dbReference>
<evidence type="ECO:0000256" key="2">
    <source>
        <dbReference type="ARBA" id="ARBA00004651"/>
    </source>
</evidence>
<dbReference type="CDD" id="cd00075">
    <property type="entry name" value="HATPase"/>
    <property type="match status" value="1"/>
</dbReference>
<organism evidence="11 12">
    <name type="scientific">Gallaecimonas pentaromativorans</name>
    <dbReference type="NCBI Taxonomy" id="584787"/>
    <lineage>
        <taxon>Bacteria</taxon>
        <taxon>Pseudomonadati</taxon>
        <taxon>Pseudomonadota</taxon>
        <taxon>Gammaproteobacteria</taxon>
        <taxon>Enterobacterales</taxon>
        <taxon>Gallaecimonadaceae</taxon>
        <taxon>Gallaecimonas</taxon>
    </lineage>
</organism>
<sequence length="623" mass="70047">MASRRYHNRSYLQLLYLTVLLLPLLVAGFWYKTKLADIQSDMERDHHNLLTSAIALINRELGDIRNALNLLHLDHSLNIALDRQQAPQLGIAADVFTRFGLSIRNLQQVRWLDESGMEMVRVDIKNQKTVIAQPWQLQNKANRYYFADAMKTMPPALYFSPIDLNVEHGAVERPFKPTVRVAFHTGIIDPMPNGVLILNYDLTKLFKHLSSLKQHQTQLSIADDNGYWLLSPQSDWQWGRDLNHPQYNLKTQTPALWQELTKDKTDNAMAFKLGSVSSERSSLMADGSRDIFLLAITPAAQTQANRQRVLWEAGVIALVLFIPGIWLIRHERNYLHSLKGLNDQLDRDNQRLFEAQQQAQTLLEQQQVLQDDLVEARKLSSLGMMVAGVAHELNTPIGSAMMAISKQQSDLDTLKAQISGGLTRSDLDSFLVNAEQGLALAEQNLARSVTLVQRFKRLAIDRSNEDVVAFKLLQVANDLTDAIKIRAAKQHVAIVLDIPPEIEMRSQPGTLSQVLQNLITNALDHGFDTNNKGSINIKARLEKGWVSITVSDNGKGIEPSFIPQIFDPFVTTGRGKGNSGLGLHFVYNWVVSVLRGKVKVQSRLGQGTTFFLQLPQNLETPAL</sequence>
<accession>A0A3N1NTV7</accession>
<keyword evidence="6 9" id="KW-0812">Transmembrane</keyword>
<comment type="catalytic activity">
    <reaction evidence="1">
        <text>ATP + protein L-histidine = ADP + protein N-phospho-L-histidine.</text>
        <dbReference type="EC" id="2.7.13.3"/>
    </reaction>
</comment>